<keyword evidence="2" id="KW-0472">Membrane</keyword>
<feature type="region of interest" description="Disordered" evidence="1">
    <location>
        <begin position="239"/>
        <end position="258"/>
    </location>
</feature>
<feature type="compositionally biased region" description="Polar residues" evidence="1">
    <location>
        <begin position="383"/>
        <end position="393"/>
    </location>
</feature>
<dbReference type="Proteomes" id="UP000006757">
    <property type="component" value="Unassembled WGS sequence"/>
</dbReference>
<keyword evidence="4" id="KW-1185">Reference proteome</keyword>
<evidence type="ECO:0000256" key="1">
    <source>
        <dbReference type="SAM" id="MobiDB-lite"/>
    </source>
</evidence>
<dbReference type="EMBL" id="AMBO01000292">
    <property type="protein sequence ID" value="EKD02305.1"/>
    <property type="molecule type" value="Genomic_DNA"/>
</dbReference>
<dbReference type="HOGENOM" id="CLU_622852_0_0_1"/>
<reference evidence="3 4" key="1">
    <citation type="journal article" date="2012" name="Eukaryot. Cell">
        <title>Genome sequence of the Trichosporon asahii environmental strain CBS 8904.</title>
        <authorList>
            <person name="Yang R.Y."/>
            <person name="Li H.T."/>
            <person name="Zhu H."/>
            <person name="Zhou G.P."/>
            <person name="Wang M."/>
            <person name="Wang L."/>
        </authorList>
    </citation>
    <scope>NUCLEOTIDE SEQUENCE [LARGE SCALE GENOMIC DNA]</scope>
    <source>
        <strain evidence="3 4">CBS 8904</strain>
    </source>
</reference>
<feature type="compositionally biased region" description="Basic and acidic residues" evidence="1">
    <location>
        <begin position="431"/>
        <end position="440"/>
    </location>
</feature>
<dbReference type="STRING" id="1220162.K1VE73"/>
<dbReference type="OrthoDB" id="10678206at2759"/>
<evidence type="ECO:0000256" key="2">
    <source>
        <dbReference type="SAM" id="Phobius"/>
    </source>
</evidence>
<gene>
    <name evidence="3" type="ORF">A1Q2_03361</name>
</gene>
<accession>K1VE73</accession>
<evidence type="ECO:0000313" key="3">
    <source>
        <dbReference type="EMBL" id="EKD02305.1"/>
    </source>
</evidence>
<dbReference type="InParanoid" id="K1VE73"/>
<evidence type="ECO:0000313" key="4">
    <source>
        <dbReference type="Proteomes" id="UP000006757"/>
    </source>
</evidence>
<feature type="region of interest" description="Disordered" evidence="1">
    <location>
        <begin position="332"/>
        <end position="440"/>
    </location>
</feature>
<feature type="compositionally biased region" description="Low complexity" evidence="1">
    <location>
        <begin position="367"/>
        <end position="382"/>
    </location>
</feature>
<keyword evidence="2" id="KW-1133">Transmembrane helix</keyword>
<organism evidence="3 4">
    <name type="scientific">Trichosporon asahii var. asahii (strain CBS 8904)</name>
    <name type="common">Yeast</name>
    <dbReference type="NCBI Taxonomy" id="1220162"/>
    <lineage>
        <taxon>Eukaryota</taxon>
        <taxon>Fungi</taxon>
        <taxon>Dikarya</taxon>
        <taxon>Basidiomycota</taxon>
        <taxon>Agaricomycotina</taxon>
        <taxon>Tremellomycetes</taxon>
        <taxon>Trichosporonales</taxon>
        <taxon>Trichosporonaceae</taxon>
        <taxon>Trichosporon</taxon>
    </lineage>
</organism>
<proteinExistence type="predicted"/>
<sequence>MDSSQLKTKVLDVAKSLVTGNRNQYEQAIDEYFADDAVYESPVHVAKGKENIEHVFVLHQAFRADSKLGEWKWNDQNKTATFTVRGRYHLPVGDLPWPVNSLSKVTIPLDIRGVQLQVEPDHSSPSPSQTDRGDVDDTKYQVTKFSIPSLAPRNRLLALVTLALRIVSPIVISIASIVVSFFQRHPLSQGLIKTAFAAIYELTTGVLNFIVTRIPIVGSKIKSIRAKADAAFADAKAAPNVDSAPASPHPVEKRKPRQSGRHALAGLLEDEPHPAALIEDRPLSASPGFRGSKAAKAKGVADPPAVVLDAAIGSSVSSKSKKSARRAIADEAAPAGLIEDEPHPAGLIEDEHELLIEDAPVEGLITDGPDSVSVPVSGGASATDTDSGDATSPSPSPHVNLHASDGHAAKHRKSNKKKRNQKQHANYHYSHNHETVKKAE</sequence>
<name>K1VE73_TRIAC</name>
<dbReference type="AlphaFoldDB" id="K1VE73"/>
<feature type="transmembrane region" description="Helical" evidence="2">
    <location>
        <begin position="156"/>
        <end position="182"/>
    </location>
</feature>
<feature type="transmembrane region" description="Helical" evidence="2">
    <location>
        <begin position="194"/>
        <end position="216"/>
    </location>
</feature>
<keyword evidence="2" id="KW-0812">Transmembrane</keyword>
<protein>
    <submittedName>
        <fullName evidence="3">Uncharacterized protein</fullName>
    </submittedName>
</protein>
<feature type="compositionally biased region" description="Basic residues" evidence="1">
    <location>
        <begin position="409"/>
        <end position="422"/>
    </location>
</feature>
<comment type="caution">
    <text evidence="3">The sequence shown here is derived from an EMBL/GenBank/DDBJ whole genome shotgun (WGS) entry which is preliminary data.</text>
</comment>